<feature type="coiled-coil region" evidence="1">
    <location>
        <begin position="24"/>
        <end position="51"/>
    </location>
</feature>
<keyword evidence="1" id="KW-0175">Coiled coil</keyword>
<evidence type="ECO:0000313" key="3">
    <source>
        <dbReference type="Proteomes" id="UP000789706"/>
    </source>
</evidence>
<comment type="caution">
    <text evidence="2">The sequence shown here is derived from an EMBL/GenBank/DDBJ whole genome shotgun (WGS) entry which is preliminary data.</text>
</comment>
<sequence>SHQQVRYINKETNTQQIDLFTTQLTNLQQTMENAIELLNNLTKRMERVEQHLEI</sequence>
<evidence type="ECO:0000256" key="1">
    <source>
        <dbReference type="SAM" id="Coils"/>
    </source>
</evidence>
<organism evidence="2 3">
    <name type="scientific">Diversispora eburnea</name>
    <dbReference type="NCBI Taxonomy" id="1213867"/>
    <lineage>
        <taxon>Eukaryota</taxon>
        <taxon>Fungi</taxon>
        <taxon>Fungi incertae sedis</taxon>
        <taxon>Mucoromycota</taxon>
        <taxon>Glomeromycotina</taxon>
        <taxon>Glomeromycetes</taxon>
        <taxon>Diversisporales</taxon>
        <taxon>Diversisporaceae</taxon>
        <taxon>Diversispora</taxon>
    </lineage>
</organism>
<dbReference type="AlphaFoldDB" id="A0A9N9H5K7"/>
<reference evidence="2" key="1">
    <citation type="submission" date="2021-06" db="EMBL/GenBank/DDBJ databases">
        <authorList>
            <person name="Kallberg Y."/>
            <person name="Tangrot J."/>
            <person name="Rosling A."/>
        </authorList>
    </citation>
    <scope>NUCLEOTIDE SEQUENCE</scope>
    <source>
        <strain evidence="2">AZ414A</strain>
    </source>
</reference>
<protein>
    <submittedName>
        <fullName evidence="2">8471_t:CDS:1</fullName>
    </submittedName>
</protein>
<accession>A0A9N9H5K7</accession>
<keyword evidence="3" id="KW-1185">Reference proteome</keyword>
<name>A0A9N9H5K7_9GLOM</name>
<proteinExistence type="predicted"/>
<gene>
    <name evidence="2" type="ORF">DEBURN_LOCUS11736</name>
</gene>
<dbReference type="EMBL" id="CAJVPK010008316">
    <property type="protein sequence ID" value="CAG8660313.1"/>
    <property type="molecule type" value="Genomic_DNA"/>
</dbReference>
<feature type="non-terminal residue" evidence="2">
    <location>
        <position position="1"/>
    </location>
</feature>
<feature type="non-terminal residue" evidence="2">
    <location>
        <position position="54"/>
    </location>
</feature>
<evidence type="ECO:0000313" key="2">
    <source>
        <dbReference type="EMBL" id="CAG8660313.1"/>
    </source>
</evidence>
<dbReference type="Proteomes" id="UP000789706">
    <property type="component" value="Unassembled WGS sequence"/>
</dbReference>